<evidence type="ECO:0000259" key="4">
    <source>
        <dbReference type="PROSITE" id="PS50234"/>
    </source>
</evidence>
<proteinExistence type="predicted"/>
<keyword evidence="6" id="KW-1185">Reference proteome</keyword>
<dbReference type="Proteomes" id="UP000295707">
    <property type="component" value="Unassembled WGS sequence"/>
</dbReference>
<dbReference type="InterPro" id="IPR051266">
    <property type="entry name" value="CLCR"/>
</dbReference>
<evidence type="ECO:0000256" key="2">
    <source>
        <dbReference type="SAM" id="Phobius"/>
    </source>
</evidence>
<evidence type="ECO:0000256" key="1">
    <source>
        <dbReference type="SAM" id="MobiDB-lite"/>
    </source>
</evidence>
<dbReference type="InterPro" id="IPR056475">
    <property type="entry name" value="GBD_Hemicentin/VWA7"/>
</dbReference>
<dbReference type="InterPro" id="IPR036465">
    <property type="entry name" value="vWFA_dom_sf"/>
</dbReference>
<keyword evidence="3" id="KW-0732">Signal</keyword>
<dbReference type="Pfam" id="PF00092">
    <property type="entry name" value="VWA"/>
    <property type="match status" value="1"/>
</dbReference>
<name>A0A4R1HE79_9GAMM</name>
<keyword evidence="2" id="KW-0472">Membrane</keyword>
<dbReference type="OrthoDB" id="6206554at2"/>
<protein>
    <submittedName>
        <fullName evidence="5">Uncharacterized protein (TIGR03503 family)</fullName>
    </submittedName>
</protein>
<reference evidence="5 6" key="1">
    <citation type="submission" date="2019-03" db="EMBL/GenBank/DDBJ databases">
        <title>Genomic Encyclopedia of Type Strains, Phase IV (KMG-IV): sequencing the most valuable type-strain genomes for metagenomic binning, comparative biology and taxonomic classification.</title>
        <authorList>
            <person name="Goeker M."/>
        </authorList>
    </citation>
    <scope>NUCLEOTIDE SEQUENCE [LARGE SCALE GENOMIC DNA]</scope>
    <source>
        <strain evidence="5 6">DSM 19610</strain>
    </source>
</reference>
<dbReference type="EMBL" id="SMFX01000001">
    <property type="protein sequence ID" value="TCK18480.1"/>
    <property type="molecule type" value="Genomic_DNA"/>
</dbReference>
<feature type="chain" id="PRO_5020577849" evidence="3">
    <location>
        <begin position="39"/>
        <end position="550"/>
    </location>
</feature>
<dbReference type="Pfam" id="PF23560">
    <property type="entry name" value="GBD_Hemicentin"/>
    <property type="match status" value="1"/>
</dbReference>
<feature type="signal peptide" evidence="3">
    <location>
        <begin position="1"/>
        <end position="38"/>
    </location>
</feature>
<dbReference type="PROSITE" id="PS50234">
    <property type="entry name" value="VWFA"/>
    <property type="match status" value="1"/>
</dbReference>
<evidence type="ECO:0000313" key="6">
    <source>
        <dbReference type="Proteomes" id="UP000295707"/>
    </source>
</evidence>
<dbReference type="AlphaFoldDB" id="A0A4R1HE79"/>
<dbReference type="NCBIfam" id="NF041940">
    <property type="entry name" value="choice_anch_X"/>
    <property type="match status" value="1"/>
</dbReference>
<gene>
    <name evidence="5" type="ORF">DFR30_1758</name>
</gene>
<dbReference type="PANTHER" id="PTHR10579:SF43">
    <property type="entry name" value="ZINC FINGER (C3HC4-TYPE RING FINGER) FAMILY PROTEIN"/>
    <property type="match status" value="1"/>
</dbReference>
<evidence type="ECO:0000313" key="5">
    <source>
        <dbReference type="EMBL" id="TCK18480.1"/>
    </source>
</evidence>
<feature type="region of interest" description="Disordered" evidence="1">
    <location>
        <begin position="443"/>
        <end position="497"/>
    </location>
</feature>
<feature type="compositionally biased region" description="Acidic residues" evidence="1">
    <location>
        <begin position="471"/>
        <end position="490"/>
    </location>
</feature>
<keyword evidence="2" id="KW-0812">Transmembrane</keyword>
<dbReference type="CDD" id="cd00198">
    <property type="entry name" value="vWFA"/>
    <property type="match status" value="1"/>
</dbReference>
<accession>A0A4R1HE79</accession>
<organism evidence="5 6">
    <name type="scientific">Thiogranum longum</name>
    <dbReference type="NCBI Taxonomy" id="1537524"/>
    <lineage>
        <taxon>Bacteria</taxon>
        <taxon>Pseudomonadati</taxon>
        <taxon>Pseudomonadota</taxon>
        <taxon>Gammaproteobacteria</taxon>
        <taxon>Chromatiales</taxon>
        <taxon>Ectothiorhodospiraceae</taxon>
        <taxon>Thiogranum</taxon>
    </lineage>
</organism>
<sequence length="550" mass="60392">MNRTYPASIGPGLNHTLTSTLLRWLLLCCLATSWPALAADKTGGVDAVLLIDSSGSMAKNDPDKLRVPAAKMFMSLLGEEDRIGLISFSDNGYPVLHLTAPGPKTDARILSSADRVSSKGVYTNLHAALEKGLAMLQKEARQGQEPMLVLMSDGKMDVGDTDEDWALTQKLQKDLVTRAKERGVKVYTIAFTEASDVDLLREVATETGGLFKLARNDQDLHEVFSAIFESAKDPDMLPIEGGEFRVDASIEEVTIVASKEREDIRISLQTPDGTKLGSDDASDKMKWFMSQHFDMITLKDPQPGTWKLLYTGGKNRAYIVTNMSLNHSPQTPSLKVNEDMVLESWLEQDGKLLDKEAVLTNTNFYMEIQVPSGETARFELMDHGREGDRKAADGKYSTVLAYENPGSYQINLIAEGETFSRQKTVHFEVQALPPGFMPPVVIETPEPVPAARPEPETEPVVDKNETVEVPEAADSEEVTGEEKPADEEQAEASQPEEKKMGLGAAIGIFAGINVLLGGIGFAVWWFLKRRKKGAGDEPEDGEADEEEDNK</sequence>
<dbReference type="Gene3D" id="3.40.50.410">
    <property type="entry name" value="von Willebrand factor, type A domain"/>
    <property type="match status" value="1"/>
</dbReference>
<evidence type="ECO:0000256" key="3">
    <source>
        <dbReference type="SAM" id="SignalP"/>
    </source>
</evidence>
<dbReference type="SMART" id="SM00327">
    <property type="entry name" value="VWA"/>
    <property type="match status" value="1"/>
</dbReference>
<dbReference type="SUPFAM" id="SSF53300">
    <property type="entry name" value="vWA-like"/>
    <property type="match status" value="1"/>
</dbReference>
<keyword evidence="2" id="KW-1133">Transmembrane helix</keyword>
<comment type="caution">
    <text evidence="5">The sequence shown here is derived from an EMBL/GenBank/DDBJ whole genome shotgun (WGS) entry which is preliminary data.</text>
</comment>
<dbReference type="RefSeq" id="WP_132972338.1">
    <property type="nucleotide sequence ID" value="NZ_SMFX01000001.1"/>
</dbReference>
<feature type="domain" description="VWFA" evidence="4">
    <location>
        <begin position="46"/>
        <end position="227"/>
    </location>
</feature>
<dbReference type="InterPro" id="IPR002035">
    <property type="entry name" value="VWF_A"/>
</dbReference>
<feature type="transmembrane region" description="Helical" evidence="2">
    <location>
        <begin position="502"/>
        <end position="527"/>
    </location>
</feature>
<dbReference type="PANTHER" id="PTHR10579">
    <property type="entry name" value="CALCIUM-ACTIVATED CHLORIDE CHANNEL REGULATOR"/>
    <property type="match status" value="1"/>
</dbReference>